<dbReference type="EMBL" id="ML977322">
    <property type="protein sequence ID" value="KAF2115890.1"/>
    <property type="molecule type" value="Genomic_DNA"/>
</dbReference>
<dbReference type="PANTHER" id="PTHR10622">
    <property type="entry name" value="HET DOMAIN-CONTAINING PROTEIN"/>
    <property type="match status" value="1"/>
</dbReference>
<feature type="domain" description="Heterokaryon incompatibility" evidence="1">
    <location>
        <begin position="23"/>
        <end position="107"/>
    </location>
</feature>
<proteinExistence type="predicted"/>
<dbReference type="AlphaFoldDB" id="A0A6A5Z8W8"/>
<gene>
    <name evidence="2" type="ORF">BDV96DRAFT_60405</name>
</gene>
<dbReference type="InterPro" id="IPR010730">
    <property type="entry name" value="HET"/>
</dbReference>
<dbReference type="PANTHER" id="PTHR10622:SF10">
    <property type="entry name" value="HET DOMAIN-CONTAINING PROTEIN"/>
    <property type="match status" value="1"/>
</dbReference>
<sequence>MRLLHTRTLEMHEFHGSNMPPHAILSHRWSSEEIQFEDRALLRQKVRTQTKAKILDFCKKAAERNLDYAWVDTCCIAKSSSAELTESINSMFDWYRDAKVCFVYLADVALPLLSKRGKRDKQDLPLSLGAYLSRSDWFKRGWTLQELVAPRELEFYSFDWQLLGTKFELKDTLSSITGIDEDILLGADIARASVAKRMFWASHRVTTRLEDIAYSLLGIWCQYAAFVW</sequence>
<evidence type="ECO:0000313" key="3">
    <source>
        <dbReference type="Proteomes" id="UP000799770"/>
    </source>
</evidence>
<reference evidence="2" key="1">
    <citation type="journal article" date="2020" name="Stud. Mycol.">
        <title>101 Dothideomycetes genomes: a test case for predicting lifestyles and emergence of pathogens.</title>
        <authorList>
            <person name="Haridas S."/>
            <person name="Albert R."/>
            <person name="Binder M."/>
            <person name="Bloem J."/>
            <person name="Labutti K."/>
            <person name="Salamov A."/>
            <person name="Andreopoulos B."/>
            <person name="Baker S."/>
            <person name="Barry K."/>
            <person name="Bills G."/>
            <person name="Bluhm B."/>
            <person name="Cannon C."/>
            <person name="Castanera R."/>
            <person name="Culley D."/>
            <person name="Daum C."/>
            <person name="Ezra D."/>
            <person name="Gonzalez J."/>
            <person name="Henrissat B."/>
            <person name="Kuo A."/>
            <person name="Liang C."/>
            <person name="Lipzen A."/>
            <person name="Lutzoni F."/>
            <person name="Magnuson J."/>
            <person name="Mondo S."/>
            <person name="Nolan M."/>
            <person name="Ohm R."/>
            <person name="Pangilinan J."/>
            <person name="Park H.-J."/>
            <person name="Ramirez L."/>
            <person name="Alfaro M."/>
            <person name="Sun H."/>
            <person name="Tritt A."/>
            <person name="Yoshinaga Y."/>
            <person name="Zwiers L.-H."/>
            <person name="Turgeon B."/>
            <person name="Goodwin S."/>
            <person name="Spatafora J."/>
            <person name="Crous P."/>
            <person name="Grigoriev I."/>
        </authorList>
    </citation>
    <scope>NUCLEOTIDE SEQUENCE</scope>
    <source>
        <strain evidence="2">CBS 627.86</strain>
    </source>
</reference>
<accession>A0A6A5Z8W8</accession>
<name>A0A6A5Z8W8_9PLEO</name>
<evidence type="ECO:0000313" key="2">
    <source>
        <dbReference type="EMBL" id="KAF2115890.1"/>
    </source>
</evidence>
<dbReference type="OrthoDB" id="20872at2759"/>
<dbReference type="Pfam" id="PF06985">
    <property type="entry name" value="HET"/>
    <property type="match status" value="1"/>
</dbReference>
<keyword evidence="3" id="KW-1185">Reference proteome</keyword>
<organism evidence="2 3">
    <name type="scientific">Lophiotrema nucula</name>
    <dbReference type="NCBI Taxonomy" id="690887"/>
    <lineage>
        <taxon>Eukaryota</taxon>
        <taxon>Fungi</taxon>
        <taxon>Dikarya</taxon>
        <taxon>Ascomycota</taxon>
        <taxon>Pezizomycotina</taxon>
        <taxon>Dothideomycetes</taxon>
        <taxon>Pleosporomycetidae</taxon>
        <taxon>Pleosporales</taxon>
        <taxon>Lophiotremataceae</taxon>
        <taxon>Lophiotrema</taxon>
    </lineage>
</organism>
<dbReference type="Proteomes" id="UP000799770">
    <property type="component" value="Unassembled WGS sequence"/>
</dbReference>
<evidence type="ECO:0000259" key="1">
    <source>
        <dbReference type="Pfam" id="PF06985"/>
    </source>
</evidence>
<protein>
    <submittedName>
        <fullName evidence="2">Heterokaryon incompatibility protein-domain-containing protein</fullName>
    </submittedName>
</protein>